<feature type="compositionally biased region" description="Acidic residues" evidence="8">
    <location>
        <begin position="518"/>
        <end position="534"/>
    </location>
</feature>
<dbReference type="PROSITE" id="PS00107">
    <property type="entry name" value="PROTEIN_KINASE_ATP"/>
    <property type="match status" value="1"/>
</dbReference>
<evidence type="ECO:0000256" key="7">
    <source>
        <dbReference type="PROSITE-ProRule" id="PRU10141"/>
    </source>
</evidence>
<evidence type="ECO:0000313" key="10">
    <source>
        <dbReference type="EMBL" id="GFN75594.1"/>
    </source>
</evidence>
<feature type="compositionally biased region" description="Polar residues" evidence="8">
    <location>
        <begin position="576"/>
        <end position="607"/>
    </location>
</feature>
<dbReference type="InterPro" id="IPR011009">
    <property type="entry name" value="Kinase-like_dom_sf"/>
</dbReference>
<feature type="compositionally biased region" description="Acidic residues" evidence="8">
    <location>
        <begin position="74"/>
        <end position="87"/>
    </location>
</feature>
<dbReference type="GO" id="GO:0005524">
    <property type="term" value="F:ATP binding"/>
    <property type="evidence" value="ECO:0007669"/>
    <property type="project" value="UniProtKB-UniRule"/>
</dbReference>
<evidence type="ECO:0000256" key="3">
    <source>
        <dbReference type="ARBA" id="ARBA00022679"/>
    </source>
</evidence>
<evidence type="ECO:0000256" key="4">
    <source>
        <dbReference type="ARBA" id="ARBA00022741"/>
    </source>
</evidence>
<keyword evidence="6 7" id="KW-0067">ATP-binding</keyword>
<keyword evidence="3" id="KW-0808">Transferase</keyword>
<keyword evidence="2" id="KW-0723">Serine/threonine-protein kinase</keyword>
<gene>
    <name evidence="10" type="ORF">PoB_000210000</name>
</gene>
<feature type="domain" description="Protein kinase" evidence="9">
    <location>
        <begin position="1420"/>
        <end position="1704"/>
    </location>
</feature>
<dbReference type="SMART" id="SM00220">
    <property type="entry name" value="S_TKc"/>
    <property type="match status" value="1"/>
</dbReference>
<dbReference type="GO" id="GO:0000165">
    <property type="term" value="P:MAPK cascade"/>
    <property type="evidence" value="ECO:0007669"/>
    <property type="project" value="InterPro"/>
</dbReference>
<sequence>MNASVSGISKTKCENHWSRVSKNKNGNYYFPFRVIMADDNPNKIGDSIPANTSSREDLKPQADDQFKDKYSDPELLDEGEDDYDNDGTEERSYSDEEIDTKTCNMSCTPPQPRARKQKKAHAKGRFSDKSYKEQLINKRQQQPKTAVNIIKNEYLSDPALCNLTECDSDDNLDWGALREKKEKKRRESREQKKNLSKTRTSDRQEKRFSEDFSFMTGSEGIDTAGMKLDGSGRFLHLKLKSMSPLSPECRAKRQAIDPPVCPKNREDFYAKFSALINLGTEAKKDKENKMSTAKRQISIEQEQWRSQLIDQIWIELQAYINDGLSPEEQLQNLNRERQKSEQVIDDINNFCFADIALDDSHSSPSVDDSRGAHLFSRSNSSGKGNNYREMVSRSVSASFSDVNLTEETVCLQGKALIQVQEMLERLDHYESLHRCTASCEEYNEKYRDPKFQRRVKCLNLWLNITCDLCQKLKLFGRTIGAFSRGVQWPLVNFEFPNPQPREFLASPRASIPNVLETEPTESENEDYAEEDGDMRDDGPLAEGDTSKDSESSSSAKDKNLLSPQPKHVQFLCGDDSSGQTSPIGSPQAQSPVFTNSCSTPLKSSCQPPSMIDTEEPSVLTLSRASSELSLDNSRSFKSSIYRHYVEKCLRKMGLQRLNLQLKKMFHRSLIRAKEALERPKESSYSDVSTETQTEQTVPPSPAESSPRPSLARGSSLSEHGEWSSQFIEMGLPSFRPTYLFLVKIWMDVVHECLKLRRDQTPIGEPSFLSIRQLIRECKEVLKGACQVKQYYHFMVSAVMWDGQEAEAKLETDLAEFDNDMRNMLDMYFNYLQSWIHQLQSLPEASLGMKSALEEEWAFTKGICAYIIGGEAEAGKKFSALASSLLSSIADFLDKGIDDNTRILYDEEIEDMPDDLESGNYNEEFEGDVNDNVAEKSHYTPEMKQNVQKVLRNFKDLFNEARERASKALGFAKLLRKDLEIAADFNIAVTTKELYSKLMDTKHVQVKAPVSAGYVMFVPGHVISDTQLILQLLNVTSGREDPAGVVGREDAGYLLMLRCEGGTDHQAECPIWQGQVVHVDPTADTAIALSHIEVMGLLFVVTHSGTLGQQRKHFENTMGRTVELVNEQTSCHQSIAEPLAELKTNAVELMEKVAKTIKQVNDNLKVNAVIQQEENLLKLFRETMLKIYDFGFEYQRELMRLTSRDQRERQCMMTVAFAKDWMKFVSDNCERGKGMRPRWATQGLEFIALAFEPKNIVYLPDADFQDFQHHTYNCLTHILGSSDNRTVGPGMAVSRSSLDLPHSGQPAIHRLVSCPESQHHQPYTRSISGQSARSEPPGLGYGHLSSSSSTPSTIGSTFFGDSLLGDGGHTVSRSERLRAKIESLEKAREQMLQDNRIIGNITSRAQEPDLRMNVRRVKFRWQRGTKIGEGTFGKVYTAVNIDSGELMAMKEMKIQPNDQQSLRDLCDEIKNFEGIDHRNLVKYFGVEIHRDEMLMFMEYCDTGTLEEVARTGLSEYIIRRYTHEIVQAVAHLHENNIVHRDIKGANIFLTSQGQVKLGDFGCSVKLKNPQTMPGENVNLVGSTDVQHPPKVFDRRLLQRLTRALANKQLGKELSYMAPEVIKQEGYGRAADIWSLGCVVIEMATGKRPWHELEHNLQIMFRVGMGSTPPIPDSLCKEGKEFLACCLVREISKRWTAQQLLDHIFVKYCDEVEEMDDRTDS</sequence>
<dbReference type="Pfam" id="PF19431">
    <property type="entry name" value="MEKK4_N"/>
    <property type="match status" value="1"/>
</dbReference>
<dbReference type="Pfam" id="PF00069">
    <property type="entry name" value="Pkinase"/>
    <property type="match status" value="1"/>
</dbReference>
<feature type="region of interest" description="Disordered" evidence="8">
    <location>
        <begin position="503"/>
        <end position="612"/>
    </location>
</feature>
<evidence type="ECO:0000256" key="6">
    <source>
        <dbReference type="ARBA" id="ARBA00022840"/>
    </source>
</evidence>
<organism evidence="10 11">
    <name type="scientific">Plakobranchus ocellatus</name>
    <dbReference type="NCBI Taxonomy" id="259542"/>
    <lineage>
        <taxon>Eukaryota</taxon>
        <taxon>Metazoa</taxon>
        <taxon>Spiralia</taxon>
        <taxon>Lophotrochozoa</taxon>
        <taxon>Mollusca</taxon>
        <taxon>Gastropoda</taxon>
        <taxon>Heterobranchia</taxon>
        <taxon>Euthyneura</taxon>
        <taxon>Panpulmonata</taxon>
        <taxon>Sacoglossa</taxon>
        <taxon>Placobranchoidea</taxon>
        <taxon>Plakobranchidae</taxon>
        <taxon>Plakobranchus</taxon>
    </lineage>
</organism>
<dbReference type="Proteomes" id="UP000735302">
    <property type="component" value="Unassembled WGS sequence"/>
</dbReference>
<keyword evidence="11" id="KW-1185">Reference proteome</keyword>
<dbReference type="EMBL" id="BLXT01000273">
    <property type="protein sequence ID" value="GFN75594.1"/>
    <property type="molecule type" value="Genomic_DNA"/>
</dbReference>
<dbReference type="InterPro" id="IPR050538">
    <property type="entry name" value="MAP_kinase_kinase_kinase"/>
</dbReference>
<reference evidence="10 11" key="1">
    <citation type="journal article" date="2021" name="Elife">
        <title>Chloroplast acquisition without the gene transfer in kleptoplastic sea slugs, Plakobranchus ocellatus.</title>
        <authorList>
            <person name="Maeda T."/>
            <person name="Takahashi S."/>
            <person name="Yoshida T."/>
            <person name="Shimamura S."/>
            <person name="Takaki Y."/>
            <person name="Nagai Y."/>
            <person name="Toyoda A."/>
            <person name="Suzuki Y."/>
            <person name="Arimoto A."/>
            <person name="Ishii H."/>
            <person name="Satoh N."/>
            <person name="Nishiyama T."/>
            <person name="Hasebe M."/>
            <person name="Maruyama T."/>
            <person name="Minagawa J."/>
            <person name="Obokata J."/>
            <person name="Shigenobu S."/>
        </authorList>
    </citation>
    <scope>NUCLEOTIDE SEQUENCE [LARGE SCALE GENOMIC DNA]</scope>
</reference>
<evidence type="ECO:0000256" key="8">
    <source>
        <dbReference type="SAM" id="MobiDB-lite"/>
    </source>
</evidence>
<evidence type="ECO:0000256" key="1">
    <source>
        <dbReference type="ARBA" id="ARBA00006529"/>
    </source>
</evidence>
<dbReference type="PROSITE" id="PS50011">
    <property type="entry name" value="PROTEIN_KINASE_DOM"/>
    <property type="match status" value="1"/>
</dbReference>
<dbReference type="GO" id="GO:0004674">
    <property type="term" value="F:protein serine/threonine kinase activity"/>
    <property type="evidence" value="ECO:0007669"/>
    <property type="project" value="UniProtKB-KW"/>
</dbReference>
<protein>
    <submittedName>
        <fullName evidence="10">Mitogen-activated protein kinase kinase kinase 4-like</fullName>
    </submittedName>
</protein>
<feature type="compositionally biased region" description="Basic and acidic residues" evidence="8">
    <location>
        <begin position="125"/>
        <end position="136"/>
    </location>
</feature>
<comment type="similarity">
    <text evidence="1">Belongs to the protein kinase superfamily. STE Ser/Thr protein kinase family. MAP kinase kinase kinase subfamily.</text>
</comment>
<dbReference type="InterPro" id="IPR017441">
    <property type="entry name" value="Protein_kinase_ATP_BS"/>
</dbReference>
<evidence type="ECO:0000256" key="2">
    <source>
        <dbReference type="ARBA" id="ARBA00022527"/>
    </source>
</evidence>
<dbReference type="SUPFAM" id="SSF56112">
    <property type="entry name" value="Protein kinase-like (PK-like)"/>
    <property type="match status" value="1"/>
</dbReference>
<dbReference type="PANTHER" id="PTHR48016:SF32">
    <property type="entry name" value="MITOGEN-ACTIVATED PROTEIN KINASE KINASE KINASE 4"/>
    <property type="match status" value="1"/>
</dbReference>
<evidence type="ECO:0000259" key="9">
    <source>
        <dbReference type="PROSITE" id="PS50011"/>
    </source>
</evidence>
<dbReference type="PROSITE" id="PS00108">
    <property type="entry name" value="PROTEIN_KINASE_ST"/>
    <property type="match status" value="1"/>
</dbReference>
<name>A0AAV3XYU5_9GAST</name>
<feature type="region of interest" description="Disordered" evidence="8">
    <location>
        <begin position="180"/>
        <end position="209"/>
    </location>
</feature>
<dbReference type="Gene3D" id="1.10.510.10">
    <property type="entry name" value="Transferase(Phosphotransferase) domain 1"/>
    <property type="match status" value="1"/>
</dbReference>
<feature type="binding site" evidence="7">
    <location>
        <position position="1449"/>
    </location>
    <ligand>
        <name>ATP</name>
        <dbReference type="ChEBI" id="CHEBI:30616"/>
    </ligand>
</feature>
<keyword evidence="5 10" id="KW-0418">Kinase</keyword>
<dbReference type="PANTHER" id="PTHR48016">
    <property type="entry name" value="MAP KINASE KINASE KINASE SSK2-RELATED-RELATED"/>
    <property type="match status" value="1"/>
</dbReference>
<feature type="region of interest" description="Disordered" evidence="8">
    <location>
        <begin position="1315"/>
        <end position="1351"/>
    </location>
</feature>
<comment type="caution">
    <text evidence="10">The sequence shown here is derived from an EMBL/GenBank/DDBJ whole genome shotgun (WGS) entry which is preliminary data.</text>
</comment>
<feature type="compositionally biased region" description="Polar residues" evidence="8">
    <location>
        <begin position="684"/>
        <end position="697"/>
    </location>
</feature>
<proteinExistence type="inferred from homology"/>
<feature type="region of interest" description="Disordered" evidence="8">
    <location>
        <begin position="362"/>
        <end position="387"/>
    </location>
</feature>
<feature type="region of interest" description="Disordered" evidence="8">
    <location>
        <begin position="676"/>
        <end position="716"/>
    </location>
</feature>
<evidence type="ECO:0000313" key="11">
    <source>
        <dbReference type="Proteomes" id="UP000735302"/>
    </source>
</evidence>
<dbReference type="InterPro" id="IPR000719">
    <property type="entry name" value="Prot_kinase_dom"/>
</dbReference>
<feature type="compositionally biased region" description="Basic and acidic residues" evidence="8">
    <location>
        <begin position="54"/>
        <end position="72"/>
    </location>
</feature>
<feature type="region of interest" description="Disordered" evidence="8">
    <location>
        <begin position="39"/>
        <end position="143"/>
    </location>
</feature>
<evidence type="ECO:0000256" key="5">
    <source>
        <dbReference type="ARBA" id="ARBA00022777"/>
    </source>
</evidence>
<keyword evidence="4 7" id="KW-0547">Nucleotide-binding</keyword>
<feature type="compositionally biased region" description="Basic residues" evidence="8">
    <location>
        <begin position="113"/>
        <end position="124"/>
    </location>
</feature>
<dbReference type="InterPro" id="IPR045801">
    <property type="entry name" value="MEKK4_N"/>
</dbReference>
<feature type="compositionally biased region" description="Polar residues" evidence="8">
    <location>
        <begin position="1319"/>
        <end position="1332"/>
    </location>
</feature>
<dbReference type="InterPro" id="IPR008271">
    <property type="entry name" value="Ser/Thr_kinase_AS"/>
</dbReference>
<accession>A0AAV3XYU5</accession>
<feature type="compositionally biased region" description="Basic and acidic residues" evidence="8">
    <location>
        <begin position="544"/>
        <end position="559"/>
    </location>
</feature>